<name>A0AA39F1Q7_MICHY</name>
<dbReference type="Pfam" id="PF00651">
    <property type="entry name" value="BTB"/>
    <property type="match status" value="1"/>
</dbReference>
<evidence type="ECO:0000313" key="3">
    <source>
        <dbReference type="Proteomes" id="UP001168972"/>
    </source>
</evidence>
<proteinExistence type="predicted"/>
<dbReference type="PANTHER" id="PTHR24413">
    <property type="entry name" value="SPECKLE-TYPE POZ PROTEIN"/>
    <property type="match status" value="1"/>
</dbReference>
<reference evidence="2" key="1">
    <citation type="journal article" date="2023" name="bioRxiv">
        <title>Scaffold-level genome assemblies of two parasitoid biocontrol wasps reveal the parthenogenesis mechanism and an associated novel virus.</title>
        <authorList>
            <person name="Inwood S."/>
            <person name="Skelly J."/>
            <person name="Guhlin J."/>
            <person name="Harrop T."/>
            <person name="Goldson S."/>
            <person name="Dearden P."/>
        </authorList>
    </citation>
    <scope>NUCLEOTIDE SEQUENCE</scope>
    <source>
        <strain evidence="2">Lincoln</strain>
        <tissue evidence="2">Whole body</tissue>
    </source>
</reference>
<sequence>MKHGVTKVKSVQFFYEWTIDNFIIFADRAAKKDKYQFVRSPYFTIEQLNDCKWYLYCKSYHSDENIMFTVILCRECDNTNKIFENRIKVVCTIMKNNGEIFTTKNVFCTFYKLNEVECSDSFNMPDFLYNIGINNFEDSFKIICNINLFISATNIVIPQVIESNLLSYNEAIYNSKNHTDFTFIIEDERIKVHRAILMARSPVFQAMFTYQTKEQTDNEIIIDDINSKIFNAMLQYIYIDRVINQDNLTLDMLYAADKYQLDKLKQMCEMSLAKIITIDNAIEILIAADLHNSKQLIITARQYVNNNIEYIKNTPDYIALAKQHPLLYESISKH</sequence>
<dbReference type="FunFam" id="3.30.710.10:FF:000159">
    <property type="entry name" value="Speckle-type POZ protein B"/>
    <property type="match status" value="1"/>
</dbReference>
<dbReference type="Proteomes" id="UP001168972">
    <property type="component" value="Unassembled WGS sequence"/>
</dbReference>
<dbReference type="PROSITE" id="PS50097">
    <property type="entry name" value="BTB"/>
    <property type="match status" value="1"/>
</dbReference>
<gene>
    <name evidence="2" type="ORF">PV327_009806</name>
</gene>
<reference evidence="2" key="2">
    <citation type="submission" date="2023-03" db="EMBL/GenBank/DDBJ databases">
        <authorList>
            <person name="Inwood S.N."/>
            <person name="Skelly J.G."/>
            <person name="Guhlin J."/>
            <person name="Harrop T.W.R."/>
            <person name="Goldson S.G."/>
            <person name="Dearden P.K."/>
        </authorList>
    </citation>
    <scope>NUCLEOTIDE SEQUENCE</scope>
    <source>
        <strain evidence="2">Lincoln</strain>
        <tissue evidence="2">Whole body</tissue>
    </source>
</reference>
<dbReference type="InterPro" id="IPR000210">
    <property type="entry name" value="BTB/POZ_dom"/>
</dbReference>
<dbReference type="SUPFAM" id="SSF54695">
    <property type="entry name" value="POZ domain"/>
    <property type="match status" value="1"/>
</dbReference>
<accession>A0AA39F1Q7</accession>
<organism evidence="2 3">
    <name type="scientific">Microctonus hyperodae</name>
    <name type="common">Parasitoid wasp</name>
    <dbReference type="NCBI Taxonomy" id="165561"/>
    <lineage>
        <taxon>Eukaryota</taxon>
        <taxon>Metazoa</taxon>
        <taxon>Ecdysozoa</taxon>
        <taxon>Arthropoda</taxon>
        <taxon>Hexapoda</taxon>
        <taxon>Insecta</taxon>
        <taxon>Pterygota</taxon>
        <taxon>Neoptera</taxon>
        <taxon>Endopterygota</taxon>
        <taxon>Hymenoptera</taxon>
        <taxon>Apocrita</taxon>
        <taxon>Ichneumonoidea</taxon>
        <taxon>Braconidae</taxon>
        <taxon>Euphorinae</taxon>
        <taxon>Microctonus</taxon>
    </lineage>
</organism>
<dbReference type="AlphaFoldDB" id="A0AA39F1Q7"/>
<dbReference type="Gene3D" id="3.30.710.10">
    <property type="entry name" value="Potassium Channel Kv1.1, Chain A"/>
    <property type="match status" value="1"/>
</dbReference>
<evidence type="ECO:0000259" key="1">
    <source>
        <dbReference type="PROSITE" id="PS50097"/>
    </source>
</evidence>
<dbReference type="SMART" id="SM00225">
    <property type="entry name" value="BTB"/>
    <property type="match status" value="1"/>
</dbReference>
<dbReference type="Gene3D" id="1.25.40.420">
    <property type="match status" value="1"/>
</dbReference>
<keyword evidence="3" id="KW-1185">Reference proteome</keyword>
<comment type="caution">
    <text evidence="2">The sequence shown here is derived from an EMBL/GenBank/DDBJ whole genome shotgun (WGS) entry which is preliminary data.</text>
</comment>
<evidence type="ECO:0000313" key="2">
    <source>
        <dbReference type="EMBL" id="KAK0161325.1"/>
    </source>
</evidence>
<feature type="domain" description="BTB" evidence="1">
    <location>
        <begin position="179"/>
        <end position="246"/>
    </location>
</feature>
<dbReference type="SUPFAM" id="SSF49599">
    <property type="entry name" value="TRAF domain-like"/>
    <property type="match status" value="1"/>
</dbReference>
<dbReference type="InterPro" id="IPR011333">
    <property type="entry name" value="SKP1/BTB/POZ_sf"/>
</dbReference>
<protein>
    <recommendedName>
        <fullName evidence="1">BTB domain-containing protein</fullName>
    </recommendedName>
</protein>
<dbReference type="EMBL" id="JAQQBR010001835">
    <property type="protein sequence ID" value="KAK0161325.1"/>
    <property type="molecule type" value="Genomic_DNA"/>
</dbReference>